<dbReference type="RefSeq" id="WP_275423439.1">
    <property type="nucleotide sequence ID" value="NZ_BONQ01000111.1"/>
</dbReference>
<proteinExistence type="predicted"/>
<dbReference type="GO" id="GO:0005737">
    <property type="term" value="C:cytoplasm"/>
    <property type="evidence" value="ECO:0007669"/>
    <property type="project" value="TreeGrafter"/>
</dbReference>
<evidence type="ECO:0000313" key="5">
    <source>
        <dbReference type="Proteomes" id="UP000660611"/>
    </source>
</evidence>
<dbReference type="EMBL" id="BONQ01000111">
    <property type="protein sequence ID" value="GIG49104.1"/>
    <property type="molecule type" value="Genomic_DNA"/>
</dbReference>
<keyword evidence="2" id="KW-0067">ATP-binding</keyword>
<dbReference type="GO" id="GO:0005524">
    <property type="term" value="F:ATP binding"/>
    <property type="evidence" value="ECO:0007669"/>
    <property type="project" value="UniProtKB-KW"/>
</dbReference>
<dbReference type="InterPro" id="IPR041664">
    <property type="entry name" value="AAA_16"/>
</dbReference>
<dbReference type="GO" id="GO:0003677">
    <property type="term" value="F:DNA binding"/>
    <property type="evidence" value="ECO:0007669"/>
    <property type="project" value="InterPro"/>
</dbReference>
<feature type="domain" description="HTH luxR-type" evidence="3">
    <location>
        <begin position="828"/>
        <end position="893"/>
    </location>
</feature>
<dbReference type="Gene3D" id="1.10.10.10">
    <property type="entry name" value="Winged helix-like DNA-binding domain superfamily/Winged helix DNA-binding domain"/>
    <property type="match status" value="1"/>
</dbReference>
<dbReference type="InterPro" id="IPR027417">
    <property type="entry name" value="P-loop_NTPase"/>
</dbReference>
<dbReference type="Pfam" id="PF00196">
    <property type="entry name" value="GerE"/>
    <property type="match status" value="1"/>
</dbReference>
<keyword evidence="5" id="KW-1185">Reference proteome</keyword>
<dbReference type="InterPro" id="IPR016032">
    <property type="entry name" value="Sig_transdc_resp-reg_C-effctor"/>
</dbReference>
<evidence type="ECO:0000256" key="2">
    <source>
        <dbReference type="ARBA" id="ARBA00022840"/>
    </source>
</evidence>
<comment type="caution">
    <text evidence="4">The sequence shown here is derived from an EMBL/GenBank/DDBJ whole genome shotgun (WGS) entry which is preliminary data.</text>
</comment>
<dbReference type="AlphaFoldDB" id="A0A919UB33"/>
<dbReference type="Gene3D" id="1.25.40.10">
    <property type="entry name" value="Tetratricopeptide repeat domain"/>
    <property type="match status" value="1"/>
</dbReference>
<dbReference type="SUPFAM" id="SSF48452">
    <property type="entry name" value="TPR-like"/>
    <property type="match status" value="2"/>
</dbReference>
<dbReference type="InterPro" id="IPR000792">
    <property type="entry name" value="Tscrpt_reg_LuxR_C"/>
</dbReference>
<dbReference type="PANTHER" id="PTHR16305:SF35">
    <property type="entry name" value="TRANSCRIPTIONAL ACTIVATOR DOMAIN"/>
    <property type="match status" value="1"/>
</dbReference>
<keyword evidence="1" id="KW-0547">Nucleotide-binding</keyword>
<dbReference type="PROSITE" id="PS50043">
    <property type="entry name" value="HTH_LUXR_2"/>
    <property type="match status" value="1"/>
</dbReference>
<gene>
    <name evidence="4" type="ORF">Dsi01nite_071450</name>
</gene>
<organism evidence="4 5">
    <name type="scientific">Dactylosporangium siamense</name>
    <dbReference type="NCBI Taxonomy" id="685454"/>
    <lineage>
        <taxon>Bacteria</taxon>
        <taxon>Bacillati</taxon>
        <taxon>Actinomycetota</taxon>
        <taxon>Actinomycetes</taxon>
        <taxon>Micromonosporales</taxon>
        <taxon>Micromonosporaceae</taxon>
        <taxon>Dactylosporangium</taxon>
    </lineage>
</organism>
<evidence type="ECO:0000259" key="3">
    <source>
        <dbReference type="PROSITE" id="PS50043"/>
    </source>
</evidence>
<evidence type="ECO:0000313" key="4">
    <source>
        <dbReference type="EMBL" id="GIG49104.1"/>
    </source>
</evidence>
<sequence>MPGIAFVGRDRELAVLAERLAVGGIVVVEGPAGVGKSMLVDRAVREAGAAVVRGYCPAEPAPPLWPWRTVLRRAGVEAGSGPAVEPTAAASARFAALARMGDAILAAAPMIVVLEDLHWADAASLDLLRQLAEGAADSGLVLVGTVRTPAPEEVALRLAGLGRYGAAALPLEPFTCAEVAELVDARVAPDVFARTGGLPLLVAAVRAGHGQSDLPTVVRTLLGALTTPQRGVLEAAAILGEEVDEPLLRAVLHDGDVAAALTAAWQAGLLTVTGDGNGYRFAHALVRDGIVARLEPAVRRGLARAAALALEAAGGERAARIAAHWRQAGTDPTDLRAAAAWSRRAAAQAGAAHAYEDAARHLDAALTDASAAGATGDERAELLIELAGAQYRAGRYDRCLELCVSAADAAEGAGRGDLVALAALVLQGVTFPQAGAVITRLCRRALAHPGLPDGLRARVLAQVAVMAADAGRVTQAEAPAREALALAASSGDPHAEIEAARARELTLVHPDDTAERLRLGDLLAGRAEALGQPLAAVIGHEWRMAAGYLTVDLDVVESAAAAIEDLAAAAPLPVVHWHRHRLRASRAALAGRFAEAATHSHQATAIALSSGDGNALAMHFAHGVHVAVLRGDPAALPDGLDAALRDAPALPLVDIQRATSLALCGAVEEAMEVYERLRARLPLPADHPAWAAVLLQMVDLIQRFDDAPTAGLVYGQLLPFRRYPGALGTATVFYRGTVSRELGQLAAVGGDLPLAAELLREALVRDRALGALPDTALTCLSLARVRRAQDDLTGAADLARHALDIASRLGMPGTAAAAAELAAGIAEDRHDPDPLTTREREIAELLAQALTNRQMAERLVLSERTVESHVRNILAKTHCTNRTEFVARWRDPARHSSRR</sequence>
<evidence type="ECO:0000256" key="1">
    <source>
        <dbReference type="ARBA" id="ARBA00022741"/>
    </source>
</evidence>
<reference evidence="4" key="1">
    <citation type="submission" date="2021-01" db="EMBL/GenBank/DDBJ databases">
        <title>Whole genome shotgun sequence of Dactylosporangium siamense NBRC 106093.</title>
        <authorList>
            <person name="Komaki H."/>
            <person name="Tamura T."/>
        </authorList>
    </citation>
    <scope>NUCLEOTIDE SEQUENCE</scope>
    <source>
        <strain evidence="4">NBRC 106093</strain>
    </source>
</reference>
<dbReference type="SUPFAM" id="SSF52540">
    <property type="entry name" value="P-loop containing nucleoside triphosphate hydrolases"/>
    <property type="match status" value="1"/>
</dbReference>
<name>A0A919UB33_9ACTN</name>
<dbReference type="Proteomes" id="UP000660611">
    <property type="component" value="Unassembled WGS sequence"/>
</dbReference>
<protein>
    <recommendedName>
        <fullName evidence="3">HTH luxR-type domain-containing protein</fullName>
    </recommendedName>
</protein>
<dbReference type="SMART" id="SM00421">
    <property type="entry name" value="HTH_LUXR"/>
    <property type="match status" value="1"/>
</dbReference>
<dbReference type="GO" id="GO:0004016">
    <property type="term" value="F:adenylate cyclase activity"/>
    <property type="evidence" value="ECO:0007669"/>
    <property type="project" value="TreeGrafter"/>
</dbReference>
<dbReference type="SUPFAM" id="SSF46894">
    <property type="entry name" value="C-terminal effector domain of the bipartite response regulators"/>
    <property type="match status" value="1"/>
</dbReference>
<dbReference type="Pfam" id="PF13191">
    <property type="entry name" value="AAA_16"/>
    <property type="match status" value="1"/>
</dbReference>
<dbReference type="GO" id="GO:0006355">
    <property type="term" value="P:regulation of DNA-templated transcription"/>
    <property type="evidence" value="ECO:0007669"/>
    <property type="project" value="InterPro"/>
</dbReference>
<accession>A0A919UB33</accession>
<dbReference type="PRINTS" id="PR00038">
    <property type="entry name" value="HTHLUXR"/>
</dbReference>
<dbReference type="PANTHER" id="PTHR16305">
    <property type="entry name" value="TESTICULAR SOLUBLE ADENYLYL CYCLASE"/>
    <property type="match status" value="1"/>
</dbReference>
<dbReference type="InterPro" id="IPR036388">
    <property type="entry name" value="WH-like_DNA-bd_sf"/>
</dbReference>
<dbReference type="CDD" id="cd06170">
    <property type="entry name" value="LuxR_C_like"/>
    <property type="match status" value="1"/>
</dbReference>
<dbReference type="InterPro" id="IPR011990">
    <property type="entry name" value="TPR-like_helical_dom_sf"/>
</dbReference>